<evidence type="ECO:0000313" key="1">
    <source>
        <dbReference type="EMBL" id="OCT80932.1"/>
    </source>
</evidence>
<organism evidence="1 2">
    <name type="scientific">Xenopus laevis</name>
    <name type="common">African clawed frog</name>
    <dbReference type="NCBI Taxonomy" id="8355"/>
    <lineage>
        <taxon>Eukaryota</taxon>
        <taxon>Metazoa</taxon>
        <taxon>Chordata</taxon>
        <taxon>Craniata</taxon>
        <taxon>Vertebrata</taxon>
        <taxon>Euteleostomi</taxon>
        <taxon>Amphibia</taxon>
        <taxon>Batrachia</taxon>
        <taxon>Anura</taxon>
        <taxon>Pipoidea</taxon>
        <taxon>Pipidae</taxon>
        <taxon>Xenopodinae</taxon>
        <taxon>Xenopus</taxon>
        <taxon>Xenopus</taxon>
    </lineage>
</organism>
<proteinExistence type="predicted"/>
<dbReference type="AlphaFoldDB" id="A0A974CWX0"/>
<accession>A0A974CWX0</accession>
<reference evidence="2" key="1">
    <citation type="journal article" date="2016" name="Nature">
        <title>Genome evolution in the allotetraploid frog Xenopus laevis.</title>
        <authorList>
            <person name="Session A.M."/>
            <person name="Uno Y."/>
            <person name="Kwon T."/>
            <person name="Chapman J.A."/>
            <person name="Toyoda A."/>
            <person name="Takahashi S."/>
            <person name="Fukui A."/>
            <person name="Hikosaka A."/>
            <person name="Suzuki A."/>
            <person name="Kondo M."/>
            <person name="van Heeringen S.J."/>
            <person name="Quigley I."/>
            <person name="Heinz S."/>
            <person name="Ogino H."/>
            <person name="Ochi H."/>
            <person name="Hellsten U."/>
            <person name="Lyons J.B."/>
            <person name="Simakov O."/>
            <person name="Putnam N."/>
            <person name="Stites J."/>
            <person name="Kuroki Y."/>
            <person name="Tanaka T."/>
            <person name="Michiue T."/>
            <person name="Watanabe M."/>
            <person name="Bogdanovic O."/>
            <person name="Lister R."/>
            <person name="Georgiou G."/>
            <person name="Paranjpe S.S."/>
            <person name="van Kruijsbergen I."/>
            <person name="Shu S."/>
            <person name="Carlson J."/>
            <person name="Kinoshita T."/>
            <person name="Ohta Y."/>
            <person name="Mawaribuchi S."/>
            <person name="Jenkins J."/>
            <person name="Grimwood J."/>
            <person name="Schmutz J."/>
            <person name="Mitros T."/>
            <person name="Mozaffari S.V."/>
            <person name="Suzuki Y."/>
            <person name="Haramoto Y."/>
            <person name="Yamamoto T.S."/>
            <person name="Takagi C."/>
            <person name="Heald R."/>
            <person name="Miller K."/>
            <person name="Haudenschild C."/>
            <person name="Kitzman J."/>
            <person name="Nakayama T."/>
            <person name="Izutsu Y."/>
            <person name="Robert J."/>
            <person name="Fortriede J."/>
            <person name="Burns K."/>
            <person name="Lotay V."/>
            <person name="Karimi K."/>
            <person name="Yasuoka Y."/>
            <person name="Dichmann D.S."/>
            <person name="Flajnik M.F."/>
            <person name="Houston D.W."/>
            <person name="Shendure J."/>
            <person name="DuPasquier L."/>
            <person name="Vize P.D."/>
            <person name="Zorn A.M."/>
            <person name="Ito M."/>
            <person name="Marcotte E.M."/>
            <person name="Wallingford J.B."/>
            <person name="Ito Y."/>
            <person name="Asashima M."/>
            <person name="Ueno N."/>
            <person name="Matsuda Y."/>
            <person name="Veenstra G.J."/>
            <person name="Fujiyama A."/>
            <person name="Harland R.M."/>
            <person name="Taira M."/>
            <person name="Rokhsar D.S."/>
        </authorList>
    </citation>
    <scope>NUCLEOTIDE SEQUENCE [LARGE SCALE GENOMIC DNA]</scope>
    <source>
        <strain evidence="2">J</strain>
    </source>
</reference>
<dbReference type="Proteomes" id="UP000694892">
    <property type="component" value="Chromosome 5L"/>
</dbReference>
<protein>
    <submittedName>
        <fullName evidence="1">Uncharacterized protein</fullName>
    </submittedName>
</protein>
<dbReference type="EMBL" id="CM004474">
    <property type="protein sequence ID" value="OCT80932.1"/>
    <property type="molecule type" value="Genomic_DNA"/>
</dbReference>
<gene>
    <name evidence="1" type="ORF">XELAEV_18027744mg</name>
</gene>
<name>A0A974CWX0_XENLA</name>
<evidence type="ECO:0000313" key="2">
    <source>
        <dbReference type="Proteomes" id="UP000694892"/>
    </source>
</evidence>
<sequence length="129" mass="14288">MSAAAGAPSPLPQVLLFSANKTTVRLYFPFSSSAHKIRLLGQIRFWRNGFISSLLPGSCRGLSACSRGSFPLEWITFPQTLQPRRDFISDIDISHSHIYLSIVKTQQMPCITLPNPNKTYISHTPATPA</sequence>